<evidence type="ECO:0000313" key="1">
    <source>
        <dbReference type="EMBL" id="MEE3716561.1"/>
    </source>
</evidence>
<dbReference type="InterPro" id="IPR011949">
    <property type="entry name" value="HAD-SF_hydro_IA_REG-2-like"/>
</dbReference>
<dbReference type="InterPro" id="IPR006439">
    <property type="entry name" value="HAD-SF_hydro_IA"/>
</dbReference>
<dbReference type="Proteomes" id="UP001333818">
    <property type="component" value="Unassembled WGS sequence"/>
</dbReference>
<dbReference type="PANTHER" id="PTHR46191:SF2">
    <property type="entry name" value="HALOACID DEHALOGENASE-LIKE HYDROLASE DOMAIN-CONTAINING PROTEIN 3"/>
    <property type="match status" value="1"/>
</dbReference>
<dbReference type="EMBL" id="JAZBJZ010000021">
    <property type="protein sequence ID" value="MEE3716561.1"/>
    <property type="molecule type" value="Genomic_DNA"/>
</dbReference>
<dbReference type="InterPro" id="IPR051828">
    <property type="entry name" value="HAD-like_hydrolase_domain"/>
</dbReference>
<keyword evidence="1" id="KW-0378">Hydrolase</keyword>
<dbReference type="Gene3D" id="1.10.150.720">
    <property type="entry name" value="Haloacid dehalogenase-like hydrolase"/>
    <property type="match status" value="1"/>
</dbReference>
<protein>
    <submittedName>
        <fullName evidence="1">HAD-IA family hydrolase</fullName>
    </submittedName>
</protein>
<comment type="caution">
    <text evidence="1">The sequence shown here is derived from an EMBL/GenBank/DDBJ whole genome shotgun (WGS) entry which is preliminary data.</text>
</comment>
<keyword evidence="2" id="KW-1185">Reference proteome</keyword>
<accession>A0AAW9PVB9</accession>
<sequence>MRSEPKIIFLDAVGTLFGVRGSVGEAYAKIASEFEVEVVARDINKAFIQSFITAPRMAFPEVEASEIPKQEYQWWKAIAVQTFTQTDSIQKFQDFEQFFQRLYAYFAGADPWFVYEDVLPALTNWQGQGIEMGIISNFDSRIYPVLKALDLERFFTSFTISTEVGAAKPDVKIFRHGLTKYARIEGENSSFQHQIWHIGDSFTEDYQGAIAAGLNAFWLDRDRTKTHPTPEGKSITSLKDLVFPA</sequence>
<dbReference type="RefSeq" id="WP_330482989.1">
    <property type="nucleotide sequence ID" value="NZ_JAZBJZ010000021.1"/>
</dbReference>
<dbReference type="InterPro" id="IPR023214">
    <property type="entry name" value="HAD_sf"/>
</dbReference>
<proteinExistence type="predicted"/>
<dbReference type="InterPro" id="IPR044924">
    <property type="entry name" value="HAD-SF_hydro_IA_REG-2-like_cap"/>
</dbReference>
<gene>
    <name evidence="1" type="ORF">V2H45_07380</name>
</gene>
<dbReference type="Gene3D" id="3.40.50.1000">
    <property type="entry name" value="HAD superfamily/HAD-like"/>
    <property type="match status" value="1"/>
</dbReference>
<dbReference type="NCBIfam" id="TIGR02252">
    <property type="entry name" value="DREG-2"/>
    <property type="match status" value="1"/>
</dbReference>
<dbReference type="SFLD" id="SFLDG01129">
    <property type="entry name" value="C1.5:_HAD__Beta-PGM__Phosphata"/>
    <property type="match status" value="1"/>
</dbReference>
<dbReference type="InterPro" id="IPR036412">
    <property type="entry name" value="HAD-like_sf"/>
</dbReference>
<dbReference type="Pfam" id="PF00702">
    <property type="entry name" value="Hydrolase"/>
    <property type="match status" value="1"/>
</dbReference>
<dbReference type="NCBIfam" id="TIGR01549">
    <property type="entry name" value="HAD-SF-IA-v1"/>
    <property type="match status" value="1"/>
</dbReference>
<organism evidence="1 2">
    <name type="scientific">Tumidithrix elongata BACA0141</name>
    <dbReference type="NCBI Taxonomy" id="2716417"/>
    <lineage>
        <taxon>Bacteria</taxon>
        <taxon>Bacillati</taxon>
        <taxon>Cyanobacteriota</taxon>
        <taxon>Cyanophyceae</taxon>
        <taxon>Pseudanabaenales</taxon>
        <taxon>Pseudanabaenaceae</taxon>
        <taxon>Tumidithrix</taxon>
        <taxon>Tumidithrix elongata</taxon>
    </lineage>
</organism>
<dbReference type="SUPFAM" id="SSF56784">
    <property type="entry name" value="HAD-like"/>
    <property type="match status" value="1"/>
</dbReference>
<dbReference type="GO" id="GO:0016787">
    <property type="term" value="F:hydrolase activity"/>
    <property type="evidence" value="ECO:0007669"/>
    <property type="project" value="UniProtKB-KW"/>
</dbReference>
<dbReference type="SFLD" id="SFLDS00003">
    <property type="entry name" value="Haloacid_Dehalogenase"/>
    <property type="match status" value="1"/>
</dbReference>
<reference evidence="1" key="1">
    <citation type="submission" date="2024-01" db="EMBL/GenBank/DDBJ databases">
        <title>Bank of Algae and Cyanobacteria of the Azores (BACA) strain genomes.</title>
        <authorList>
            <person name="Luz R."/>
            <person name="Cordeiro R."/>
            <person name="Fonseca A."/>
            <person name="Goncalves V."/>
        </authorList>
    </citation>
    <scope>NUCLEOTIDE SEQUENCE</scope>
    <source>
        <strain evidence="1">BACA0141</strain>
    </source>
</reference>
<name>A0AAW9PVB9_9CYAN</name>
<dbReference type="AlphaFoldDB" id="A0AAW9PVB9"/>
<dbReference type="PANTHER" id="PTHR46191">
    <property type="match status" value="1"/>
</dbReference>
<evidence type="ECO:0000313" key="2">
    <source>
        <dbReference type="Proteomes" id="UP001333818"/>
    </source>
</evidence>